<evidence type="ECO:0000313" key="4">
    <source>
        <dbReference type="WBParaSite" id="ASIM_0000978101-mRNA-1"/>
    </source>
</evidence>
<protein>
    <submittedName>
        <fullName evidence="4">EB domain-containing protein</fullName>
    </submittedName>
</protein>
<dbReference type="InterPro" id="IPR006149">
    <property type="entry name" value="EB_dom"/>
</dbReference>
<dbReference type="WBParaSite" id="ASIM_0000978101-mRNA-1">
    <property type="protein sequence ID" value="ASIM_0000978101-mRNA-1"/>
    <property type="gene ID" value="ASIM_0000978101"/>
</dbReference>
<dbReference type="AlphaFoldDB" id="A0A0M3JQ30"/>
<dbReference type="Pfam" id="PF01683">
    <property type="entry name" value="EB"/>
    <property type="match status" value="1"/>
</dbReference>
<keyword evidence="3" id="KW-1185">Reference proteome</keyword>
<organism evidence="4">
    <name type="scientific">Anisakis simplex</name>
    <name type="common">Herring worm</name>
    <dbReference type="NCBI Taxonomy" id="6269"/>
    <lineage>
        <taxon>Eukaryota</taxon>
        <taxon>Metazoa</taxon>
        <taxon>Ecdysozoa</taxon>
        <taxon>Nematoda</taxon>
        <taxon>Chromadorea</taxon>
        <taxon>Rhabditida</taxon>
        <taxon>Spirurina</taxon>
        <taxon>Ascaridomorpha</taxon>
        <taxon>Ascaridoidea</taxon>
        <taxon>Anisakidae</taxon>
        <taxon>Anisakis</taxon>
        <taxon>Anisakis simplex complex</taxon>
    </lineage>
</organism>
<name>A0A0M3JQ30_ANISI</name>
<dbReference type="Proteomes" id="UP000267096">
    <property type="component" value="Unassembled WGS sequence"/>
</dbReference>
<accession>A0A0M3JQ30</accession>
<evidence type="ECO:0000313" key="3">
    <source>
        <dbReference type="Proteomes" id="UP000267096"/>
    </source>
</evidence>
<sequence length="65" mass="6663">MFGSSCVNGVCQCPFGTATESGICIAVKIVPAGSKCSKSRLCFGISSCENGFCQCPKGMFVKVSA</sequence>
<proteinExistence type="predicted"/>
<reference evidence="2 3" key="2">
    <citation type="submission" date="2018-11" db="EMBL/GenBank/DDBJ databases">
        <authorList>
            <consortium name="Pathogen Informatics"/>
        </authorList>
    </citation>
    <scope>NUCLEOTIDE SEQUENCE [LARGE SCALE GENOMIC DNA]</scope>
</reference>
<feature type="domain" description="EB" evidence="1">
    <location>
        <begin position="24"/>
        <end position="60"/>
    </location>
</feature>
<reference evidence="4" key="1">
    <citation type="submission" date="2017-02" db="UniProtKB">
        <authorList>
            <consortium name="WormBaseParasite"/>
        </authorList>
    </citation>
    <scope>IDENTIFICATION</scope>
</reference>
<dbReference type="EMBL" id="UYRR01029423">
    <property type="protein sequence ID" value="VDK40045.1"/>
    <property type="molecule type" value="Genomic_DNA"/>
</dbReference>
<evidence type="ECO:0000313" key="2">
    <source>
        <dbReference type="EMBL" id="VDK40045.1"/>
    </source>
</evidence>
<gene>
    <name evidence="2" type="ORF">ASIM_LOCUS9518</name>
</gene>
<dbReference type="OrthoDB" id="504708at2759"/>
<evidence type="ECO:0000259" key="1">
    <source>
        <dbReference type="Pfam" id="PF01683"/>
    </source>
</evidence>